<dbReference type="Proteomes" id="UP000471152">
    <property type="component" value="Unassembled WGS sequence"/>
</dbReference>
<comment type="subcellular location">
    <subcellularLocation>
        <location evidence="1">Cell membrane</location>
        <topology evidence="1">Multi-pass membrane protein</topology>
    </subcellularLocation>
</comment>
<dbReference type="RefSeq" id="WP_163611716.1">
    <property type="nucleotide sequence ID" value="NZ_JAAGWB010000038.1"/>
</dbReference>
<evidence type="ECO:0000313" key="7">
    <source>
        <dbReference type="EMBL" id="NEK95157.1"/>
    </source>
</evidence>
<sequence>MSIAALLYVLARRRLVSRGGAWPAARTWAALGGMLCLAVALTPPLADRTGYFPAHVAQHLLTVMLAPLLLALSAPVTLALRSLPVVPGPTGAPRRLLLEFLHSPLLRVLTTPLVVAVLEVGSLYGLYLTPLFGALHDHAWLHVLVHTHMFLSGCLLSWLLVSPDPMPHRPSVTVRVVLLIVVAGGHNILAKLMYARALPAGAGPVEEVQLGAQWMYYGGDLIDVLLAVALLAGWYRRSGRALRHERRRAASLDRTAPGTIAPS</sequence>
<dbReference type="GO" id="GO:0005886">
    <property type="term" value="C:plasma membrane"/>
    <property type="evidence" value="ECO:0007669"/>
    <property type="project" value="UniProtKB-SubCell"/>
</dbReference>
<evidence type="ECO:0000256" key="5">
    <source>
        <dbReference type="ARBA" id="ARBA00023136"/>
    </source>
</evidence>
<keyword evidence="3 6" id="KW-0812">Transmembrane</keyword>
<dbReference type="Proteomes" id="UP000468828">
    <property type="component" value="Unassembled WGS sequence"/>
</dbReference>
<evidence type="ECO:0000313" key="8">
    <source>
        <dbReference type="EMBL" id="NEN52045.1"/>
    </source>
</evidence>
<reference evidence="7 9" key="1">
    <citation type="submission" date="2020-01" db="EMBL/GenBank/DDBJ databases">
        <title>the WGS Modestobacter muralis CPCC 204518.</title>
        <authorList>
            <person name="Jiang Z."/>
        </authorList>
    </citation>
    <scope>NUCLEOTIDE SEQUENCE [LARGE SCALE GENOMIC DNA]</scope>
    <source>
        <strain evidence="7 9">DSM 100205</strain>
    </source>
</reference>
<evidence type="ECO:0000256" key="2">
    <source>
        <dbReference type="ARBA" id="ARBA00022475"/>
    </source>
</evidence>
<evidence type="ECO:0000256" key="6">
    <source>
        <dbReference type="SAM" id="Phobius"/>
    </source>
</evidence>
<evidence type="ECO:0000256" key="1">
    <source>
        <dbReference type="ARBA" id="ARBA00004651"/>
    </source>
</evidence>
<evidence type="ECO:0000313" key="9">
    <source>
        <dbReference type="Proteomes" id="UP000468828"/>
    </source>
</evidence>
<dbReference type="Pfam" id="PF09678">
    <property type="entry name" value="Caa3_CtaG"/>
    <property type="match status" value="1"/>
</dbReference>
<dbReference type="EMBL" id="JAAGWH010000036">
    <property type="protein sequence ID" value="NEK95157.1"/>
    <property type="molecule type" value="Genomic_DNA"/>
</dbReference>
<keyword evidence="2" id="KW-1003">Cell membrane</keyword>
<feature type="transmembrane region" description="Helical" evidence="6">
    <location>
        <begin position="61"/>
        <end position="83"/>
    </location>
</feature>
<keyword evidence="4 6" id="KW-1133">Transmembrane helix</keyword>
<proteinExistence type="predicted"/>
<keyword evidence="5 6" id="KW-0472">Membrane</keyword>
<feature type="transmembrane region" description="Helical" evidence="6">
    <location>
        <begin position="21"/>
        <end position="41"/>
    </location>
</feature>
<organism evidence="7 9">
    <name type="scientific">Modestobacter muralis</name>
    <dbReference type="NCBI Taxonomy" id="1608614"/>
    <lineage>
        <taxon>Bacteria</taxon>
        <taxon>Bacillati</taxon>
        <taxon>Actinomycetota</taxon>
        <taxon>Actinomycetes</taxon>
        <taxon>Geodermatophilales</taxon>
        <taxon>Geodermatophilaceae</taxon>
        <taxon>Modestobacter</taxon>
    </lineage>
</organism>
<evidence type="ECO:0000256" key="4">
    <source>
        <dbReference type="ARBA" id="ARBA00022989"/>
    </source>
</evidence>
<dbReference type="AlphaFoldDB" id="A0A6P0EVD0"/>
<feature type="transmembrane region" description="Helical" evidence="6">
    <location>
        <begin position="172"/>
        <end position="194"/>
    </location>
</feature>
<gene>
    <name evidence="8" type="ORF">G3R41_14045</name>
    <name evidence="7" type="ORF">GCU67_13395</name>
</gene>
<evidence type="ECO:0000256" key="3">
    <source>
        <dbReference type="ARBA" id="ARBA00022692"/>
    </source>
</evidence>
<keyword evidence="9" id="KW-1185">Reference proteome</keyword>
<protein>
    <submittedName>
        <fullName evidence="7">Cytochrome c oxidase assembly protein</fullName>
    </submittedName>
</protein>
<feature type="transmembrane region" description="Helical" evidence="6">
    <location>
        <begin position="139"/>
        <end position="160"/>
    </location>
</feature>
<dbReference type="InterPro" id="IPR019108">
    <property type="entry name" value="Caa3_assmbl_CtaG-rel"/>
</dbReference>
<comment type="caution">
    <text evidence="7">The sequence shown here is derived from an EMBL/GenBank/DDBJ whole genome shotgun (WGS) entry which is preliminary data.</text>
</comment>
<accession>A0A6P0EVD0</accession>
<name>A0A6P0EVD0_9ACTN</name>
<feature type="transmembrane region" description="Helical" evidence="6">
    <location>
        <begin position="214"/>
        <end position="235"/>
    </location>
</feature>
<feature type="transmembrane region" description="Helical" evidence="6">
    <location>
        <begin position="104"/>
        <end position="127"/>
    </location>
</feature>
<evidence type="ECO:0000313" key="10">
    <source>
        <dbReference type="Proteomes" id="UP000471152"/>
    </source>
</evidence>
<dbReference type="EMBL" id="JAAGWB010000038">
    <property type="protein sequence ID" value="NEN52045.1"/>
    <property type="molecule type" value="Genomic_DNA"/>
</dbReference>
<reference evidence="8 10" key="2">
    <citation type="submission" date="2020-02" db="EMBL/GenBank/DDBJ databases">
        <title>The WGS of Modestobacter muralis DSM 100205.</title>
        <authorList>
            <person name="Jiang Z."/>
        </authorList>
    </citation>
    <scope>NUCLEOTIDE SEQUENCE [LARGE SCALE GENOMIC DNA]</scope>
    <source>
        <strain evidence="8 10">DSM 100205</strain>
    </source>
</reference>